<dbReference type="PANTHER" id="PTHR10720">
    <property type="entry name" value="HEME OXYGENASE"/>
    <property type="match status" value="1"/>
</dbReference>
<evidence type="ECO:0000256" key="1">
    <source>
        <dbReference type="ARBA" id="ARBA00022617"/>
    </source>
</evidence>
<dbReference type="Pfam" id="PF01126">
    <property type="entry name" value="Heme_oxygenase"/>
    <property type="match status" value="1"/>
</dbReference>
<dbReference type="GO" id="GO:0004392">
    <property type="term" value="F:heme oxygenase (decyclizing) activity"/>
    <property type="evidence" value="ECO:0007669"/>
    <property type="project" value="InterPro"/>
</dbReference>
<comment type="caution">
    <text evidence="4">The sequence shown here is derived from an EMBL/GenBank/DDBJ whole genome shotgun (WGS) entry which is preliminary data.</text>
</comment>
<sequence length="258" mass="29753">MIEEDLLLKLRTAIKEPHAAIHRLNLSRIALCVPPQVDKPTLYALGISRYAEIFYGLEEEWVKFIGDPADWIDQDSDDRSPSCLQDRTERVRALLRQLYMPELLRSRSLWADLAFLESIDPANTGFLHGHNAGMDVRKYLHQLVAKTPHLLVAWIWILYSAILYGGREIRAHLLKAGPQFWDLSAAEIKAKRTPCPLSFWHIEDDAVVKTKFRSLITSVDCLLTREEHQEILDESLQIFQKLEQLTLSLDEEAKVFPQ</sequence>
<evidence type="ECO:0000256" key="3">
    <source>
        <dbReference type="ARBA" id="ARBA00023004"/>
    </source>
</evidence>
<reference evidence="4" key="2">
    <citation type="submission" date="2023-01" db="EMBL/GenBank/DDBJ databases">
        <authorList>
            <person name="Petersen C."/>
        </authorList>
    </citation>
    <scope>NUCLEOTIDE SEQUENCE</scope>
    <source>
        <strain evidence="4">IBT 17514</strain>
    </source>
</reference>
<keyword evidence="2" id="KW-0479">Metal-binding</keyword>
<evidence type="ECO:0000313" key="5">
    <source>
        <dbReference type="Proteomes" id="UP001215712"/>
    </source>
</evidence>
<keyword evidence="3" id="KW-0408">Iron</keyword>
<dbReference type="GO" id="GO:0046872">
    <property type="term" value="F:metal ion binding"/>
    <property type="evidence" value="ECO:0007669"/>
    <property type="project" value="UniProtKB-KW"/>
</dbReference>
<evidence type="ECO:0000256" key="2">
    <source>
        <dbReference type="ARBA" id="ARBA00022723"/>
    </source>
</evidence>
<evidence type="ECO:0008006" key="6">
    <source>
        <dbReference type="Google" id="ProtNLM"/>
    </source>
</evidence>
<dbReference type="InterPro" id="IPR002051">
    <property type="entry name" value="Haem_Oase"/>
</dbReference>
<organism evidence="4 5">
    <name type="scientific">Penicillium malachiteum</name>
    <dbReference type="NCBI Taxonomy" id="1324776"/>
    <lineage>
        <taxon>Eukaryota</taxon>
        <taxon>Fungi</taxon>
        <taxon>Dikarya</taxon>
        <taxon>Ascomycota</taxon>
        <taxon>Pezizomycotina</taxon>
        <taxon>Eurotiomycetes</taxon>
        <taxon>Eurotiomycetidae</taxon>
        <taxon>Eurotiales</taxon>
        <taxon>Aspergillaceae</taxon>
        <taxon>Penicillium</taxon>
    </lineage>
</organism>
<keyword evidence="5" id="KW-1185">Reference proteome</keyword>
<dbReference type="GO" id="GO:0006788">
    <property type="term" value="P:heme oxidation"/>
    <property type="evidence" value="ECO:0007669"/>
    <property type="project" value="InterPro"/>
</dbReference>
<dbReference type="Gene3D" id="1.20.910.10">
    <property type="entry name" value="Heme oxygenase-like"/>
    <property type="match status" value="1"/>
</dbReference>
<dbReference type="Proteomes" id="UP001215712">
    <property type="component" value="Unassembled WGS sequence"/>
</dbReference>
<name>A0AAD6HKS3_9EURO</name>
<reference evidence="4" key="1">
    <citation type="journal article" date="2023" name="IMA Fungus">
        <title>Comparative genomic study of the Penicillium genus elucidates a diverse pangenome and 15 lateral gene transfer events.</title>
        <authorList>
            <person name="Petersen C."/>
            <person name="Sorensen T."/>
            <person name="Nielsen M.R."/>
            <person name="Sondergaard T.E."/>
            <person name="Sorensen J.L."/>
            <person name="Fitzpatrick D.A."/>
            <person name="Frisvad J.C."/>
            <person name="Nielsen K.L."/>
        </authorList>
    </citation>
    <scope>NUCLEOTIDE SEQUENCE</scope>
    <source>
        <strain evidence="4">IBT 17514</strain>
    </source>
</reference>
<evidence type="ECO:0000313" key="4">
    <source>
        <dbReference type="EMBL" id="KAJ5724822.1"/>
    </source>
</evidence>
<gene>
    <name evidence="4" type="ORF">N7493_006550</name>
</gene>
<protein>
    <recommendedName>
        <fullName evidence="6">Heme oxygenase-like protein</fullName>
    </recommendedName>
</protein>
<accession>A0AAD6HKS3</accession>
<dbReference type="InterPro" id="IPR016084">
    <property type="entry name" value="Haem_Oase-like_multi-hlx"/>
</dbReference>
<dbReference type="PANTHER" id="PTHR10720:SF0">
    <property type="entry name" value="HEME OXYGENASE"/>
    <property type="match status" value="1"/>
</dbReference>
<dbReference type="CDD" id="cd19165">
    <property type="entry name" value="HemeO"/>
    <property type="match status" value="1"/>
</dbReference>
<dbReference type="InterPro" id="IPR016053">
    <property type="entry name" value="Haem_Oase-like"/>
</dbReference>
<dbReference type="AlphaFoldDB" id="A0AAD6HKS3"/>
<keyword evidence="1" id="KW-0349">Heme</keyword>
<dbReference type="SUPFAM" id="SSF48613">
    <property type="entry name" value="Heme oxygenase-like"/>
    <property type="match status" value="1"/>
</dbReference>
<proteinExistence type="predicted"/>
<dbReference type="EMBL" id="JAQJAN010000008">
    <property type="protein sequence ID" value="KAJ5724822.1"/>
    <property type="molecule type" value="Genomic_DNA"/>
</dbReference>